<gene>
    <name evidence="2" type="ORF">NE857_10920</name>
</gene>
<name>A0ABY5DEA6_9ACTN</name>
<keyword evidence="3" id="KW-1185">Reference proteome</keyword>
<feature type="region of interest" description="Disordered" evidence="1">
    <location>
        <begin position="1"/>
        <end position="26"/>
    </location>
</feature>
<proteinExistence type="predicted"/>
<dbReference type="RefSeq" id="WP_254420887.1">
    <property type="nucleotide sequence ID" value="NZ_BAAAJB010000054.1"/>
</dbReference>
<dbReference type="Proteomes" id="UP001055940">
    <property type="component" value="Chromosome"/>
</dbReference>
<dbReference type="EMBL" id="CP099837">
    <property type="protein sequence ID" value="USY22071.1"/>
    <property type="molecule type" value="Genomic_DNA"/>
</dbReference>
<protein>
    <submittedName>
        <fullName evidence="2">Uncharacterized protein</fullName>
    </submittedName>
</protein>
<sequence length="113" mass="13077">MTETTEVRVPQQARSRRTPDPSRTWRLRPRGLVTHEVRERWTEAQGEFVDDPPRSVREADALADEVADALIAEIEARRASLRSVWNDTEADTEALRLVLRDYRSFVKQMVGDD</sequence>
<reference evidence="2" key="1">
    <citation type="submission" date="2022-06" db="EMBL/GenBank/DDBJ databases">
        <authorList>
            <person name="Ping M."/>
        </authorList>
    </citation>
    <scope>NUCLEOTIDE SEQUENCE</scope>
    <source>
        <strain evidence="2">JCM11759T</strain>
    </source>
</reference>
<evidence type="ECO:0000313" key="2">
    <source>
        <dbReference type="EMBL" id="USY22071.1"/>
    </source>
</evidence>
<evidence type="ECO:0000313" key="3">
    <source>
        <dbReference type="Proteomes" id="UP001055940"/>
    </source>
</evidence>
<organism evidence="2 3">
    <name type="scientific">Nocardiopsis exhalans</name>
    <dbReference type="NCBI Taxonomy" id="163604"/>
    <lineage>
        <taxon>Bacteria</taxon>
        <taxon>Bacillati</taxon>
        <taxon>Actinomycetota</taxon>
        <taxon>Actinomycetes</taxon>
        <taxon>Streptosporangiales</taxon>
        <taxon>Nocardiopsidaceae</taxon>
        <taxon>Nocardiopsis</taxon>
    </lineage>
</organism>
<evidence type="ECO:0000256" key="1">
    <source>
        <dbReference type="SAM" id="MobiDB-lite"/>
    </source>
</evidence>
<accession>A0ABY5DEA6</accession>